<dbReference type="Proteomes" id="UP000248330">
    <property type="component" value="Unassembled WGS sequence"/>
</dbReference>
<accession>A0A318E1Y8</accession>
<keyword evidence="2" id="KW-1185">Reference proteome</keyword>
<evidence type="ECO:0000313" key="2">
    <source>
        <dbReference type="Proteomes" id="UP000248330"/>
    </source>
</evidence>
<dbReference type="InterPro" id="IPR010451">
    <property type="entry name" value="Acetoacetate_decarboxylase"/>
</dbReference>
<dbReference type="AlphaFoldDB" id="A0A318E1Y8"/>
<evidence type="ECO:0000313" key="1">
    <source>
        <dbReference type="EMBL" id="PXV64641.1"/>
    </source>
</evidence>
<comment type="caution">
    <text evidence="1">The sequence shown here is derived from an EMBL/GenBank/DDBJ whole genome shotgun (WGS) entry which is preliminary data.</text>
</comment>
<dbReference type="EMBL" id="QICN01000012">
    <property type="protein sequence ID" value="PXV64641.1"/>
    <property type="molecule type" value="Genomic_DNA"/>
</dbReference>
<dbReference type="OrthoDB" id="323772at2"/>
<dbReference type="PANTHER" id="PTHR40518:SF1">
    <property type="entry name" value="ACETOACETATE DECARBOXYLASE"/>
    <property type="match status" value="1"/>
</dbReference>
<organism evidence="1 2">
    <name type="scientific">Sinimarinibacterium flocculans</name>
    <dbReference type="NCBI Taxonomy" id="985250"/>
    <lineage>
        <taxon>Bacteria</taxon>
        <taxon>Pseudomonadati</taxon>
        <taxon>Pseudomonadota</taxon>
        <taxon>Gammaproteobacteria</taxon>
        <taxon>Nevskiales</taxon>
        <taxon>Nevskiaceae</taxon>
        <taxon>Sinimarinibacterium</taxon>
    </lineage>
</organism>
<dbReference type="Gene3D" id="2.40.400.10">
    <property type="entry name" value="Acetoacetate decarboxylase-like"/>
    <property type="match status" value="1"/>
</dbReference>
<dbReference type="Pfam" id="PF06314">
    <property type="entry name" value="ADC"/>
    <property type="match status" value="1"/>
</dbReference>
<protein>
    <submittedName>
        <fullName evidence="1">Acetoacetate decarboxylase</fullName>
    </submittedName>
</protein>
<dbReference type="GO" id="GO:0016829">
    <property type="term" value="F:lyase activity"/>
    <property type="evidence" value="ECO:0007669"/>
    <property type="project" value="InterPro"/>
</dbReference>
<proteinExistence type="predicted"/>
<sequence length="230" mass="25518">MHARPPAQITDAPAPWRLRGRGYISLLRFPGNSTAQDAFVPPSLAGRRSGSRTAWMMFVDYAHSDVGPYHELLFIPGSFPFEDGRRHLSISRIFVSSMDSVVNGQRNWGIPKDLARFDVRYGDDGIDEVTVRQDGELIAGLRYRSWPLPLPFSTALVPRAWRTLGQHRDGSSFIYTPSANGWIRPARLLEARSNPALFPDLAGASSPLSVAVPRFAMTFPVSTVLPLSIE</sequence>
<gene>
    <name evidence="1" type="ORF">C8D93_11291</name>
</gene>
<name>A0A318E1Y8_9GAMM</name>
<dbReference type="PANTHER" id="PTHR40518">
    <property type="entry name" value="ACETOACETATE DECARBOXYLASE"/>
    <property type="match status" value="1"/>
</dbReference>
<dbReference type="RefSeq" id="WP_110266640.1">
    <property type="nucleotide sequence ID" value="NZ_CAWNXA010000012.1"/>
</dbReference>
<dbReference type="InterPro" id="IPR023375">
    <property type="entry name" value="ADC_dom_sf"/>
</dbReference>
<reference evidence="1 2" key="1">
    <citation type="submission" date="2018-04" db="EMBL/GenBank/DDBJ databases">
        <title>Genomic Encyclopedia of Type Strains, Phase IV (KMG-IV): sequencing the most valuable type-strain genomes for metagenomic binning, comparative biology and taxonomic classification.</title>
        <authorList>
            <person name="Goeker M."/>
        </authorList>
    </citation>
    <scope>NUCLEOTIDE SEQUENCE [LARGE SCALE GENOMIC DNA]</scope>
    <source>
        <strain evidence="1 2">DSM 104150</strain>
    </source>
</reference>
<dbReference type="SUPFAM" id="SSF160104">
    <property type="entry name" value="Acetoacetate decarboxylase-like"/>
    <property type="match status" value="1"/>
</dbReference>